<feature type="region of interest" description="Disordered" evidence="1">
    <location>
        <begin position="139"/>
        <end position="398"/>
    </location>
</feature>
<feature type="region of interest" description="Disordered" evidence="1">
    <location>
        <begin position="418"/>
        <end position="462"/>
    </location>
</feature>
<dbReference type="Pfam" id="PF00498">
    <property type="entry name" value="FHA"/>
    <property type="match status" value="1"/>
</dbReference>
<feature type="compositionally biased region" description="Polar residues" evidence="1">
    <location>
        <begin position="294"/>
        <end position="308"/>
    </location>
</feature>
<feature type="region of interest" description="Disordered" evidence="1">
    <location>
        <begin position="635"/>
        <end position="882"/>
    </location>
</feature>
<evidence type="ECO:0000313" key="4">
    <source>
        <dbReference type="Proteomes" id="UP000694392"/>
    </source>
</evidence>
<feature type="domain" description="FHA" evidence="2">
    <location>
        <begin position="55"/>
        <end position="122"/>
    </location>
</feature>
<reference evidence="3" key="1">
    <citation type="submission" date="2025-08" db="UniProtKB">
        <authorList>
            <consortium name="Ensembl"/>
        </authorList>
    </citation>
    <scope>IDENTIFICATION</scope>
</reference>
<feature type="region of interest" description="Disordered" evidence="1">
    <location>
        <begin position="527"/>
        <end position="575"/>
    </location>
</feature>
<sequence length="954" mass="100412">MEQTQPLEWEEEEEEEGRLPLEAVVDPPKPVGCLHLLSSKYGPEKDFWIYPGENVIGRLESSRVCLPFPSVSKAHAVIEVPAPDGPHLLYDQGSLNRTRRQRSVLLPYVRYSLVHKDALLFGDVGCQYFLLPPGDASADDSLEVPPTQPRTLVVEETPAPARRMGYGGVLARDSDEEEGGSLLQLSASSRSDSSSKGSSAGPSKLALSLFSPSATVVPESDEEDRDPSPGTPACPTLRLSYNSDGPDLGASKNGAAQEMTEHAVPEGKEQGPTLDPSLAAFHLDSDTDVEEETASSVPKTPALGSQRNRLLPKGGSSDVGQERSPLLAIDSDTDVEEPDVTCLGSHPMTENGDSGTDVEDEEVAFGTPKKPAVEVTQNGQPPGSTHPVVKPGMNCLLATDGDTDVEEAAEDPDVACSQGCQPVQDGGSDTDVEVATGKPDAVCPENHQPAITGDSDTDVEESMDCPHVAWADGQCAIPKNDTNVESVVDHPELAQSQRCAISGDGNTGEETMGEPDVLVLGTCHRVRNGDGNPEMESSEVKGEKPHVSTSSGAHGTDVEEAAPGNPDVLSSHMDNTDVEKPDVLKSHGPSRGCRMAVEPTTLMREGPDVACLPSCQPGTPDGEQGVVVEGSPVVAQQKGSGPVGGLESNAAVGAENPDVGPQQSHSAAVETPRIPQKSHQLASFSGDSDTDVEEAVENPDVPQMSHQGATFSVDSDTDVEEAVENPDVLRESALPDKSHQLAAISVDSDTDVEEDMKNPDVESQKNHALAEGGGSDTDVEEGLGNPDVEPQKSHVAEDGDSDTDVEEGLNNADAELQKNHVLAADGDSDTDVEEAALSHQDPEARAADPDVATPSPGIPKGQIDTLSTPGRSPGHGDKQEPYVRAGYVGGQETHRSDLEEEEEEDPNVALQMTQCYLPDDVLSSVGEEANKTAAAGKEFVRTPGFSGRGVRVTE</sequence>
<feature type="compositionally biased region" description="Low complexity" evidence="1">
    <location>
        <begin position="180"/>
        <end position="206"/>
    </location>
</feature>
<evidence type="ECO:0000259" key="2">
    <source>
        <dbReference type="Pfam" id="PF00498"/>
    </source>
</evidence>
<feature type="compositionally biased region" description="Acidic residues" evidence="1">
    <location>
        <begin position="688"/>
        <end position="697"/>
    </location>
</feature>
<dbReference type="GeneTree" id="ENSGT00940000161757"/>
<reference evidence="3" key="2">
    <citation type="submission" date="2025-09" db="UniProtKB">
        <authorList>
            <consortium name="Ensembl"/>
        </authorList>
    </citation>
    <scope>IDENTIFICATION</scope>
</reference>
<dbReference type="Gene3D" id="2.60.200.20">
    <property type="match status" value="1"/>
</dbReference>
<dbReference type="InterPro" id="IPR008984">
    <property type="entry name" value="SMAD_FHA_dom_sf"/>
</dbReference>
<feature type="compositionally biased region" description="Basic and acidic residues" evidence="1">
    <location>
        <begin position="259"/>
        <end position="269"/>
    </location>
</feature>
<dbReference type="CDD" id="cd22665">
    <property type="entry name" value="FHA_MDC1"/>
    <property type="match status" value="1"/>
</dbReference>
<feature type="compositionally biased region" description="Polar residues" evidence="1">
    <location>
        <begin position="704"/>
        <end position="714"/>
    </location>
</feature>
<feature type="compositionally biased region" description="Polar residues" evidence="1">
    <location>
        <begin position="677"/>
        <end position="687"/>
    </location>
</feature>
<feature type="compositionally biased region" description="Basic and acidic residues" evidence="1">
    <location>
        <begin position="755"/>
        <end position="765"/>
    </location>
</feature>
<feature type="compositionally biased region" description="Basic and acidic residues" evidence="1">
    <location>
        <begin position="727"/>
        <end position="739"/>
    </location>
</feature>
<feature type="compositionally biased region" description="Acidic residues" evidence="1">
    <location>
        <begin position="798"/>
        <end position="807"/>
    </location>
</feature>
<proteinExistence type="predicted"/>
<dbReference type="Proteomes" id="UP000694392">
    <property type="component" value="Unplaced"/>
</dbReference>
<dbReference type="AlphaFoldDB" id="A0A8D0HBT7"/>
<dbReference type="InterPro" id="IPR000253">
    <property type="entry name" value="FHA_dom"/>
</dbReference>
<keyword evidence="4" id="KW-1185">Reference proteome</keyword>
<feature type="region of interest" description="Disordered" evidence="1">
    <location>
        <begin position="1"/>
        <end position="22"/>
    </location>
</feature>
<name>A0A8D0HBT7_SPHPU</name>
<dbReference type="Ensembl" id="ENSSPUT00000018617.1">
    <property type="protein sequence ID" value="ENSSPUP00000017488.1"/>
    <property type="gene ID" value="ENSSPUG00000013515.1"/>
</dbReference>
<accession>A0A8D0HBT7</accession>
<organism evidence="3 4">
    <name type="scientific">Sphenodon punctatus</name>
    <name type="common">Tuatara</name>
    <name type="synonym">Hatteria punctata</name>
    <dbReference type="NCBI Taxonomy" id="8508"/>
    <lineage>
        <taxon>Eukaryota</taxon>
        <taxon>Metazoa</taxon>
        <taxon>Chordata</taxon>
        <taxon>Craniata</taxon>
        <taxon>Vertebrata</taxon>
        <taxon>Euteleostomi</taxon>
        <taxon>Lepidosauria</taxon>
        <taxon>Sphenodontia</taxon>
        <taxon>Sphenodontidae</taxon>
        <taxon>Sphenodon</taxon>
    </lineage>
</organism>
<feature type="compositionally biased region" description="Acidic residues" evidence="1">
    <location>
        <begin position="715"/>
        <end position="724"/>
    </location>
</feature>
<dbReference type="SUPFAM" id="SSF49879">
    <property type="entry name" value="SMAD/FHA domain"/>
    <property type="match status" value="1"/>
</dbReference>
<protein>
    <recommendedName>
        <fullName evidence="2">FHA domain-containing protein</fullName>
    </recommendedName>
</protein>
<evidence type="ECO:0000313" key="3">
    <source>
        <dbReference type="Ensembl" id="ENSSPUP00000017488.1"/>
    </source>
</evidence>
<evidence type="ECO:0000256" key="1">
    <source>
        <dbReference type="SAM" id="MobiDB-lite"/>
    </source>
</evidence>